<dbReference type="PANTHER" id="PTHR45011:SF1">
    <property type="entry name" value="DAP3-BINDING CELL DEATH ENHANCER 1"/>
    <property type="match status" value="1"/>
</dbReference>
<feature type="compositionally biased region" description="Polar residues" evidence="1">
    <location>
        <begin position="449"/>
        <end position="458"/>
    </location>
</feature>
<feature type="compositionally biased region" description="Low complexity" evidence="1">
    <location>
        <begin position="11"/>
        <end position="31"/>
    </location>
</feature>
<feature type="compositionally biased region" description="Polar residues" evidence="1">
    <location>
        <begin position="492"/>
        <end position="507"/>
    </location>
</feature>
<feature type="region of interest" description="Disordered" evidence="1">
    <location>
        <begin position="544"/>
        <end position="593"/>
    </location>
</feature>
<dbReference type="InterPro" id="IPR011990">
    <property type="entry name" value="TPR-like_helical_dom_sf"/>
</dbReference>
<feature type="region of interest" description="Disordered" evidence="1">
    <location>
        <begin position="656"/>
        <end position="682"/>
    </location>
</feature>
<feature type="region of interest" description="Disordered" evidence="1">
    <location>
        <begin position="405"/>
        <end position="507"/>
    </location>
</feature>
<evidence type="ECO:0000313" key="3">
    <source>
        <dbReference type="Proteomes" id="UP000827284"/>
    </source>
</evidence>
<feature type="compositionally biased region" description="Polar residues" evidence="1">
    <location>
        <begin position="169"/>
        <end position="186"/>
    </location>
</feature>
<gene>
    <name evidence="2" type="ORF">EMPS_00230</name>
</gene>
<dbReference type="InterPro" id="IPR052748">
    <property type="entry name" value="ISR_Activator"/>
</dbReference>
<dbReference type="Gene3D" id="1.25.40.10">
    <property type="entry name" value="Tetratricopeptide repeat domain"/>
    <property type="match status" value="1"/>
</dbReference>
<feature type="compositionally biased region" description="Low complexity" evidence="1">
    <location>
        <begin position="1030"/>
        <end position="1053"/>
    </location>
</feature>
<dbReference type="InterPro" id="IPR006597">
    <property type="entry name" value="Sel1-like"/>
</dbReference>
<feature type="compositionally biased region" description="Basic and acidic residues" evidence="1">
    <location>
        <begin position="345"/>
        <end position="366"/>
    </location>
</feature>
<feature type="compositionally biased region" description="Polar residues" evidence="1">
    <location>
        <begin position="244"/>
        <end position="257"/>
    </location>
</feature>
<protein>
    <submittedName>
        <fullName evidence="2">Uncharacterized protein</fullName>
    </submittedName>
</protein>
<reference evidence="2" key="1">
    <citation type="submission" date="2021-11" db="EMBL/GenBank/DDBJ databases">
        <authorList>
            <person name="Herlambang A."/>
            <person name="Guo Y."/>
            <person name="Takashima Y."/>
            <person name="Nishizawa T."/>
        </authorList>
    </citation>
    <scope>NUCLEOTIDE SEQUENCE</scope>
    <source>
        <strain evidence="2">E1425</strain>
    </source>
</reference>
<sequence>MQRRDNSQGFSRSSSLFATSSSVELPAVSSSGVSPLALPMKALDDRSVIVASTSVEDMDSRKAIQSHELLAITTTTATTTSTELLPEMDSTPINPDEHGSNSATSGFPLEKPVTEEPSSSALPTTPHTPRVSRPKPSPISTRALKRAGSLPLNNTNPSRDIEESGLISVGSNTRLDCCPSSTTTKSGQEKNNCDAKSRVESHPQGDGELEDHRRYSGDDECSADEGGRDSGIALEKWDVPQRLLCTTSSNANPTTDAGTKACSAPRKEIQTAATDQPSAEKRKEAFPIFSQLLYFTQESFNEGDVLAPTQQQLQSGNRRRQRCQSWMHPKASRETDSDDTADLWSRSDMELEPKGDLLTRRSHLDDAGEGTKSTAAKRKTRPKRVSSMIFDADFQLTLDAFAHGLPPLPPMPPQQQTTKTAALATPSSSFFRSPSSRQQGATKNRDIDNSSSSRQTVHSSNFSSSSASSSTSSSSSSTFTTLNLSRSPPASLEQQLAGLSSTTQPQTIPFSNLLDLATAKAENITGLYFARQLNMAANQPSTIYSQNNSSNSTFNHQQHHDPQEHFLNSHESSLSSPKTERVDVPTPALTPSAAPMQINVDLASPANNISHTSELTRVEADLKVMGTQEAPRLGLACARTISNLPPLPAIHPVEVTSETTRSRRVRAVTSHGSMSEQQAASLSGYSFSAKQEERTGPDNIDDGLALEASRPSLSAIPTGGKPSHRRSHSASHFFHLSSLKHHSPAQFNLALCYEHGQGGVEQDLAKAIYFYQQAADQGHTKASYNIGCICYNLGEIRKAIAWFEGAGKCRIRGLDETPVKRCPLEEGFIKPQRSEPDHQAKIQCPIPRQSLLFPHELEDFLGAGGREGSCGSGPFTVYLPAILCLALLCRQGIKDPRDESVVILRKDPVQATELLQRLVQKAPSSLPPVSDTPMTGRSDSARSLNMEKGEWADGRRRQAISSQSSGNPLESNAGQLHTTSLFSSSCPSLNLGESKASPGSSGRIRNKRASFVEDAVDDEADSGQDCRRLQGSPGQAQAQSQPQSQPYPSKPASTLLIPPPGSADAHESWAVQLAQRLLTIWQSGSSDTRKRGKRSSRKDKVENSGRKKRGNSPNPSSSSSQDQRILRYHLLYITNPTLSKNLYNLGVLYDLYLDDRPIAIQCYTFAFQNSTPPVGSSPSCPLSLSPIPAMDRQLITMRINCAWNLGVLYVKLRRWQLAREWFLCAQHDIQLFDMNEDQNRGKDSPPDGTCCHRRGGGLLDKGVREQKTGYEKTLRDGGDNDSPSMRHARKHGVWMNLSSLRISRGQSLSSSLPSSSAASVQQPAASAQLSSSSPCPPSAFCSKEEGSVNVPASGSTNVTTDRNKIALVLQWIDSKQDQ</sequence>
<comment type="caution">
    <text evidence="2">The sequence shown here is derived from an EMBL/GenBank/DDBJ whole genome shotgun (WGS) entry which is preliminary data.</text>
</comment>
<name>A0A9P3LRF8_9FUNG</name>
<feature type="compositionally biased region" description="Basic residues" evidence="1">
    <location>
        <begin position="375"/>
        <end position="384"/>
    </location>
</feature>
<dbReference type="EMBL" id="BQFW01000001">
    <property type="protein sequence ID" value="GJJ67884.1"/>
    <property type="molecule type" value="Genomic_DNA"/>
</dbReference>
<feature type="compositionally biased region" description="Polar residues" evidence="1">
    <location>
        <begin position="932"/>
        <end position="943"/>
    </location>
</feature>
<feature type="compositionally biased region" description="Polar residues" evidence="1">
    <location>
        <begin position="671"/>
        <end position="682"/>
    </location>
</feature>
<dbReference type="OrthoDB" id="2402420at2759"/>
<feature type="compositionally biased region" description="Basic and acidic residues" evidence="1">
    <location>
        <begin position="187"/>
        <end position="217"/>
    </location>
</feature>
<feature type="region of interest" description="Disordered" evidence="1">
    <location>
        <begin position="75"/>
        <end position="282"/>
    </location>
</feature>
<feature type="region of interest" description="Disordered" evidence="1">
    <location>
        <begin position="1323"/>
        <end position="1358"/>
    </location>
</feature>
<organism evidence="2 3">
    <name type="scientific">Entomortierella parvispora</name>
    <dbReference type="NCBI Taxonomy" id="205924"/>
    <lineage>
        <taxon>Eukaryota</taxon>
        <taxon>Fungi</taxon>
        <taxon>Fungi incertae sedis</taxon>
        <taxon>Mucoromycota</taxon>
        <taxon>Mortierellomycotina</taxon>
        <taxon>Mortierellomycetes</taxon>
        <taxon>Mortierellales</taxon>
        <taxon>Mortierellaceae</taxon>
        <taxon>Entomortierella</taxon>
    </lineage>
</organism>
<feature type="compositionally biased region" description="Polar residues" evidence="1">
    <location>
        <begin position="959"/>
        <end position="974"/>
    </location>
</feature>
<dbReference type="PANTHER" id="PTHR45011">
    <property type="entry name" value="DAP3-BINDING CELL DEATH ENHANCER 1"/>
    <property type="match status" value="1"/>
</dbReference>
<dbReference type="SUPFAM" id="SSF81901">
    <property type="entry name" value="HCP-like"/>
    <property type="match status" value="1"/>
</dbReference>
<feature type="compositionally biased region" description="Polar residues" evidence="1">
    <location>
        <begin position="544"/>
        <end position="556"/>
    </location>
</feature>
<dbReference type="Pfam" id="PF08238">
    <property type="entry name" value="Sel1"/>
    <property type="match status" value="1"/>
</dbReference>
<feature type="compositionally biased region" description="Low complexity" evidence="1">
    <location>
        <begin position="1111"/>
        <end position="1120"/>
    </location>
</feature>
<accession>A0A9P3LRF8</accession>
<proteinExistence type="predicted"/>
<feature type="region of interest" description="Disordered" evidence="1">
    <location>
        <begin position="1237"/>
        <end position="1256"/>
    </location>
</feature>
<feature type="compositionally biased region" description="Polar residues" evidence="1">
    <location>
        <begin position="116"/>
        <end position="127"/>
    </location>
</feature>
<feature type="region of interest" description="Disordered" evidence="1">
    <location>
        <begin position="1084"/>
        <end position="1122"/>
    </location>
</feature>
<feature type="compositionally biased region" description="Basic and acidic residues" evidence="1">
    <location>
        <begin position="945"/>
        <end position="956"/>
    </location>
</feature>
<feature type="compositionally biased region" description="Basic and acidic residues" evidence="1">
    <location>
        <begin position="558"/>
        <end position="568"/>
    </location>
</feature>
<evidence type="ECO:0000313" key="2">
    <source>
        <dbReference type="EMBL" id="GJJ67884.1"/>
    </source>
</evidence>
<feature type="region of interest" description="Disordered" evidence="1">
    <location>
        <begin position="1"/>
        <end position="41"/>
    </location>
</feature>
<feature type="region of interest" description="Disordered" evidence="1">
    <location>
        <begin position="1261"/>
        <end position="1287"/>
    </location>
</feature>
<dbReference type="SMART" id="SM00671">
    <property type="entry name" value="SEL1"/>
    <property type="match status" value="1"/>
</dbReference>
<dbReference type="Proteomes" id="UP000827284">
    <property type="component" value="Unassembled WGS sequence"/>
</dbReference>
<feature type="region of interest" description="Disordered" evidence="1">
    <location>
        <begin position="1016"/>
        <end position="1066"/>
    </location>
</feature>
<feature type="compositionally biased region" description="Low complexity" evidence="1">
    <location>
        <begin position="459"/>
        <end position="487"/>
    </location>
</feature>
<feature type="region of interest" description="Disordered" evidence="1">
    <location>
        <begin position="920"/>
        <end position="974"/>
    </location>
</feature>
<feature type="region of interest" description="Disordered" evidence="1">
    <location>
        <begin position="308"/>
        <end position="384"/>
    </location>
</feature>
<feature type="compositionally biased region" description="Basic and acidic residues" evidence="1">
    <location>
        <begin position="1261"/>
        <end position="1278"/>
    </location>
</feature>
<keyword evidence="3" id="KW-1185">Reference proteome</keyword>
<feature type="compositionally biased region" description="Low complexity" evidence="1">
    <location>
        <begin position="414"/>
        <end position="439"/>
    </location>
</feature>
<reference evidence="2" key="2">
    <citation type="journal article" date="2022" name="Microbiol. Resour. Announc.">
        <title>Whole-Genome Sequence of Entomortierella parvispora E1425, a Mucoromycotan Fungus Associated with Burkholderiaceae-Related Endosymbiotic Bacteria.</title>
        <authorList>
            <person name="Herlambang A."/>
            <person name="Guo Y."/>
            <person name="Takashima Y."/>
            <person name="Narisawa K."/>
            <person name="Ohta H."/>
            <person name="Nishizawa T."/>
        </authorList>
    </citation>
    <scope>NUCLEOTIDE SEQUENCE</scope>
    <source>
        <strain evidence="2">E1425</strain>
    </source>
</reference>
<evidence type="ECO:0000256" key="1">
    <source>
        <dbReference type="SAM" id="MobiDB-lite"/>
    </source>
</evidence>
<feature type="compositionally biased region" description="Low complexity" evidence="1">
    <location>
        <begin position="1323"/>
        <end position="1333"/>
    </location>
</feature>